<evidence type="ECO:0000256" key="1">
    <source>
        <dbReference type="ARBA" id="ARBA00022679"/>
    </source>
</evidence>
<keyword evidence="2" id="KW-0464">Manganese</keyword>
<proteinExistence type="predicted"/>
<dbReference type="SUPFAM" id="SSF110921">
    <property type="entry name" value="2-isopropylmalate synthase LeuA, allosteric (dimerisation) domain"/>
    <property type="match status" value="1"/>
</dbReference>
<reference evidence="4" key="1">
    <citation type="journal article" date="2014" name="Front. Microbiol.">
        <title>High frequency of phylogenetically diverse reductive dehalogenase-homologous genes in deep subseafloor sedimentary metagenomes.</title>
        <authorList>
            <person name="Kawai M."/>
            <person name="Futagami T."/>
            <person name="Toyoda A."/>
            <person name="Takaki Y."/>
            <person name="Nishi S."/>
            <person name="Hori S."/>
            <person name="Arai W."/>
            <person name="Tsubouchi T."/>
            <person name="Morono Y."/>
            <person name="Uchiyama I."/>
            <person name="Ito T."/>
            <person name="Fujiyama A."/>
            <person name="Inagaki F."/>
            <person name="Takami H."/>
        </authorList>
    </citation>
    <scope>NUCLEOTIDE SEQUENCE</scope>
    <source>
        <strain evidence="4">Expedition CK06-06</strain>
    </source>
</reference>
<evidence type="ECO:0000256" key="2">
    <source>
        <dbReference type="ARBA" id="ARBA00023211"/>
    </source>
</evidence>
<evidence type="ECO:0000259" key="3">
    <source>
        <dbReference type="SMART" id="SM00917"/>
    </source>
</evidence>
<dbReference type="Gene3D" id="1.10.238.260">
    <property type="match status" value="1"/>
</dbReference>
<gene>
    <name evidence="4" type="ORF">S06H3_45821</name>
</gene>
<comment type="caution">
    <text evidence="4">The sequence shown here is derived from an EMBL/GenBank/DDBJ whole genome shotgun (WGS) entry which is preliminary data.</text>
</comment>
<evidence type="ECO:0000313" key="4">
    <source>
        <dbReference type="EMBL" id="GAI36014.1"/>
    </source>
</evidence>
<dbReference type="AlphaFoldDB" id="X1PYJ3"/>
<protein>
    <recommendedName>
        <fullName evidence="3">2-isopropylmalate synthase LeuA allosteric (dimerisation) domain-containing protein</fullName>
    </recommendedName>
</protein>
<organism evidence="4">
    <name type="scientific">marine sediment metagenome</name>
    <dbReference type="NCBI Taxonomy" id="412755"/>
    <lineage>
        <taxon>unclassified sequences</taxon>
        <taxon>metagenomes</taxon>
        <taxon>ecological metagenomes</taxon>
    </lineage>
</organism>
<dbReference type="InterPro" id="IPR013709">
    <property type="entry name" value="2-isopropylmalate_synth_dimer"/>
</dbReference>
<feature type="domain" description="2-isopropylmalate synthase LeuA allosteric (dimerisation)" evidence="3">
    <location>
        <begin position="93"/>
        <end position="223"/>
    </location>
</feature>
<dbReference type="InterPro" id="IPR054691">
    <property type="entry name" value="LeuA/HCS_post-cat"/>
</dbReference>
<keyword evidence="1" id="KW-0808">Transferase</keyword>
<dbReference type="SMART" id="SM00917">
    <property type="entry name" value="LeuA_dimer"/>
    <property type="match status" value="1"/>
</dbReference>
<sequence length="226" mass="24750">TGLVVPHNKPVVGKNAFAHEAGIHQHGVIQMPLTYEIMTPEIVGVPKSSLVLGKHSGRHGLSKRYEELGYTLSKQELDNVYKRFIVLTEKKKEIFDNDLLAILEDEAKLVPERFKLEYLQTTSGNSTVPTATVKLKEGERVMLDSATGDGPIDALYKTIDRITGTPGKLLEYSISALTTGKDALGEVLVRVDFEKKIVSGRASATDIIEASARAYLNALNKAVSMK</sequence>
<dbReference type="FunFam" id="1.10.238.260:FF:000001">
    <property type="entry name" value="2-isopropylmalate synthase"/>
    <property type="match status" value="1"/>
</dbReference>
<dbReference type="Pfam" id="PF22617">
    <property type="entry name" value="HCS_D2"/>
    <property type="match status" value="1"/>
</dbReference>
<dbReference type="PANTHER" id="PTHR10277">
    <property type="entry name" value="HOMOCITRATE SYNTHASE-RELATED"/>
    <property type="match status" value="1"/>
</dbReference>
<dbReference type="Pfam" id="PF08502">
    <property type="entry name" value="LeuA_dimer"/>
    <property type="match status" value="1"/>
</dbReference>
<dbReference type="InterPro" id="IPR050073">
    <property type="entry name" value="2-IPM_HCS-like"/>
</dbReference>
<dbReference type="GO" id="GO:0003852">
    <property type="term" value="F:2-isopropylmalate synthase activity"/>
    <property type="evidence" value="ECO:0007669"/>
    <property type="project" value="InterPro"/>
</dbReference>
<dbReference type="EMBL" id="BARV01028650">
    <property type="protein sequence ID" value="GAI36014.1"/>
    <property type="molecule type" value="Genomic_DNA"/>
</dbReference>
<dbReference type="Gene3D" id="3.30.160.270">
    <property type="match status" value="1"/>
</dbReference>
<dbReference type="PANTHER" id="PTHR10277:SF9">
    <property type="entry name" value="2-ISOPROPYLMALATE SYNTHASE 1, CHLOROPLASTIC-RELATED"/>
    <property type="match status" value="1"/>
</dbReference>
<feature type="non-terminal residue" evidence="4">
    <location>
        <position position="1"/>
    </location>
</feature>
<name>X1PYJ3_9ZZZZ</name>
<accession>X1PYJ3</accession>
<dbReference type="GO" id="GO:0009098">
    <property type="term" value="P:L-leucine biosynthetic process"/>
    <property type="evidence" value="ECO:0007669"/>
    <property type="project" value="InterPro"/>
</dbReference>
<dbReference type="FunFam" id="3.30.160.270:FF:000001">
    <property type="entry name" value="2-isopropylmalate synthase"/>
    <property type="match status" value="1"/>
</dbReference>
<dbReference type="InterPro" id="IPR036230">
    <property type="entry name" value="LeuA_allosteric_dom_sf"/>
</dbReference>